<dbReference type="Pfam" id="PF00571">
    <property type="entry name" value="CBS"/>
    <property type="match status" value="2"/>
</dbReference>
<dbReference type="PANTHER" id="PTHR43080:SF2">
    <property type="entry name" value="CBS DOMAIN-CONTAINING PROTEIN"/>
    <property type="match status" value="1"/>
</dbReference>
<feature type="domain" description="CBS" evidence="3">
    <location>
        <begin position="11"/>
        <end position="69"/>
    </location>
</feature>
<dbReference type="SMART" id="SM00116">
    <property type="entry name" value="CBS"/>
    <property type="match status" value="2"/>
</dbReference>
<dbReference type="AlphaFoldDB" id="A0A1B9R083"/>
<evidence type="ECO:0000313" key="4">
    <source>
        <dbReference type="EMBL" id="OCH77370.1"/>
    </source>
</evidence>
<proteinExistence type="predicted"/>
<gene>
    <name evidence="4" type="ORF">A6E14_07725</name>
</gene>
<comment type="caution">
    <text evidence="4">The sequence shown here is derived from an EMBL/GenBank/DDBJ whole genome shotgun (WGS) entry which is preliminary data.</text>
</comment>
<evidence type="ECO:0000313" key="5">
    <source>
        <dbReference type="Proteomes" id="UP000093173"/>
    </source>
</evidence>
<sequence length="179" mass="19565">MNALLTVRDIFNAQAPSLSADTSLPSAIDLLSKNRINGAPVCDSNGGLLGFLSTHDVMVEMWCQDYIPENDVKVADLMKTDLVTIDINERLTHVLEYLALDKEQLYPSSTMGYATQLTTLSVEERAKSIKVNKPQILPVLENGQYVGVVSRQEVLKALRSLFNDAVSPVSDDVVTAIVA</sequence>
<name>A0A1B9R083_9VIBR</name>
<reference evidence="5" key="1">
    <citation type="submission" date="2016-06" db="EMBL/GenBank/DDBJ databases">
        <authorList>
            <person name="Hehemann J.-H."/>
            <person name="Arevalo P."/>
            <person name="Datta M.S."/>
            <person name="Polz M.F."/>
        </authorList>
    </citation>
    <scope>NUCLEOTIDE SEQUENCE [LARGE SCALE GENOMIC DNA]</scope>
    <source>
        <strain evidence="5">9CSC122</strain>
    </source>
</reference>
<evidence type="ECO:0000256" key="1">
    <source>
        <dbReference type="ARBA" id="ARBA00023122"/>
    </source>
</evidence>
<dbReference type="RefSeq" id="WP_017033906.1">
    <property type="nucleotide sequence ID" value="NZ_JBNGCH010000377.1"/>
</dbReference>
<evidence type="ECO:0000256" key="2">
    <source>
        <dbReference type="PROSITE-ProRule" id="PRU00703"/>
    </source>
</evidence>
<evidence type="ECO:0000259" key="3">
    <source>
        <dbReference type="PROSITE" id="PS51371"/>
    </source>
</evidence>
<dbReference type="Gene3D" id="3.10.580.10">
    <property type="entry name" value="CBS-domain"/>
    <property type="match status" value="1"/>
</dbReference>
<organism evidence="4 5">
    <name type="scientific">Vibrio genomosp. F10</name>
    <dbReference type="NCBI Taxonomy" id="723171"/>
    <lineage>
        <taxon>Bacteria</taxon>
        <taxon>Pseudomonadati</taxon>
        <taxon>Pseudomonadota</taxon>
        <taxon>Gammaproteobacteria</taxon>
        <taxon>Vibrionales</taxon>
        <taxon>Vibrionaceae</taxon>
        <taxon>Vibrio</taxon>
    </lineage>
</organism>
<protein>
    <submittedName>
        <fullName evidence="4">CBS domain-containing protein</fullName>
    </submittedName>
</protein>
<dbReference type="PANTHER" id="PTHR43080">
    <property type="entry name" value="CBS DOMAIN-CONTAINING PROTEIN CBSX3, MITOCHONDRIAL"/>
    <property type="match status" value="1"/>
</dbReference>
<keyword evidence="5" id="KW-1185">Reference proteome</keyword>
<dbReference type="InterPro" id="IPR000644">
    <property type="entry name" value="CBS_dom"/>
</dbReference>
<keyword evidence="1 2" id="KW-0129">CBS domain</keyword>
<dbReference type="PROSITE" id="PS51371">
    <property type="entry name" value="CBS"/>
    <property type="match status" value="1"/>
</dbReference>
<dbReference type="InterPro" id="IPR051257">
    <property type="entry name" value="Diverse_CBS-Domain"/>
</dbReference>
<dbReference type="EMBL" id="MAJZ01000377">
    <property type="protein sequence ID" value="OCH77370.1"/>
    <property type="molecule type" value="Genomic_DNA"/>
</dbReference>
<dbReference type="InterPro" id="IPR046342">
    <property type="entry name" value="CBS_dom_sf"/>
</dbReference>
<accession>A0A1B9R083</accession>
<dbReference type="Proteomes" id="UP000093173">
    <property type="component" value="Unassembled WGS sequence"/>
</dbReference>
<dbReference type="SUPFAM" id="SSF54631">
    <property type="entry name" value="CBS-domain pair"/>
    <property type="match status" value="1"/>
</dbReference>